<feature type="domain" description="Peptidase M20 dimerisation" evidence="3">
    <location>
        <begin position="188"/>
        <end position="280"/>
    </location>
</feature>
<proteinExistence type="inferred from homology"/>
<dbReference type="InterPro" id="IPR017144">
    <property type="entry name" value="Xaa-Arg_dipeptidase"/>
</dbReference>
<organism evidence="4 5">
    <name type="scientific">Phialophora macrospora</name>
    <dbReference type="NCBI Taxonomy" id="1851006"/>
    <lineage>
        <taxon>Eukaryota</taxon>
        <taxon>Fungi</taxon>
        <taxon>Dikarya</taxon>
        <taxon>Ascomycota</taxon>
        <taxon>Pezizomycotina</taxon>
        <taxon>Eurotiomycetes</taxon>
        <taxon>Chaetothyriomycetidae</taxon>
        <taxon>Chaetothyriales</taxon>
        <taxon>Herpotrichiellaceae</taxon>
        <taxon>Phialophora</taxon>
    </lineage>
</organism>
<protein>
    <recommendedName>
        <fullName evidence="2">Peptidase M20 domain-containing protein 2</fullName>
    </recommendedName>
</protein>
<comment type="similarity">
    <text evidence="1 2">Belongs to the peptidase M20A family.</text>
</comment>
<evidence type="ECO:0000256" key="2">
    <source>
        <dbReference type="PIRNR" id="PIRNR037226"/>
    </source>
</evidence>
<dbReference type="InterPro" id="IPR002933">
    <property type="entry name" value="Peptidase_M20"/>
</dbReference>
<keyword evidence="5" id="KW-1185">Reference proteome</keyword>
<dbReference type="GO" id="GO:0016805">
    <property type="term" value="F:dipeptidase activity"/>
    <property type="evidence" value="ECO:0007669"/>
    <property type="project" value="InterPro"/>
</dbReference>
<dbReference type="Pfam" id="PF01546">
    <property type="entry name" value="Peptidase_M20"/>
    <property type="match status" value="1"/>
</dbReference>
<dbReference type="PANTHER" id="PTHR30575:SF0">
    <property type="entry name" value="XAA-ARG DIPEPTIDASE"/>
    <property type="match status" value="1"/>
</dbReference>
<dbReference type="SUPFAM" id="SSF53187">
    <property type="entry name" value="Zn-dependent exopeptidases"/>
    <property type="match status" value="1"/>
</dbReference>
<dbReference type="AlphaFoldDB" id="A0A0D2G053"/>
<accession>A0A0D2G053</accession>
<dbReference type="HOGENOM" id="CLU_031812_1_2_1"/>
<dbReference type="Proteomes" id="UP000054266">
    <property type="component" value="Unassembled WGS sequence"/>
</dbReference>
<dbReference type="PANTHER" id="PTHR30575">
    <property type="entry name" value="PEPTIDASE M20"/>
    <property type="match status" value="1"/>
</dbReference>
<dbReference type="Pfam" id="PF07687">
    <property type="entry name" value="M20_dimer"/>
    <property type="match status" value="1"/>
</dbReference>
<dbReference type="InterPro" id="IPR011650">
    <property type="entry name" value="Peptidase_M20_dimer"/>
</dbReference>
<dbReference type="CDD" id="cd05672">
    <property type="entry name" value="M20_ACY1L2-like"/>
    <property type="match status" value="1"/>
</dbReference>
<dbReference type="InterPro" id="IPR052030">
    <property type="entry name" value="Peptidase_M20/M20A_hydrolases"/>
</dbReference>
<dbReference type="InterPro" id="IPR017439">
    <property type="entry name" value="Amidohydrolase"/>
</dbReference>
<dbReference type="FunFam" id="3.30.70.360:FF:000004">
    <property type="entry name" value="Peptidase M20 domain-containing protein 2"/>
    <property type="match status" value="1"/>
</dbReference>
<dbReference type="Gene3D" id="3.30.70.360">
    <property type="match status" value="1"/>
</dbReference>
<dbReference type="PIRSF" id="PIRSF037226">
    <property type="entry name" value="Amidohydrolase_ACY1L2_prd"/>
    <property type="match status" value="1"/>
</dbReference>
<dbReference type="SUPFAM" id="SSF55031">
    <property type="entry name" value="Bacterial exopeptidase dimerisation domain"/>
    <property type="match status" value="1"/>
</dbReference>
<reference evidence="4 5" key="1">
    <citation type="submission" date="2015-01" db="EMBL/GenBank/DDBJ databases">
        <title>The Genome Sequence of Capronia semiimmersa CBS27337.</title>
        <authorList>
            <consortium name="The Broad Institute Genomics Platform"/>
            <person name="Cuomo C."/>
            <person name="de Hoog S."/>
            <person name="Gorbushina A."/>
            <person name="Stielow B."/>
            <person name="Teixiera M."/>
            <person name="Abouelleil A."/>
            <person name="Chapman S.B."/>
            <person name="Priest M."/>
            <person name="Young S.K."/>
            <person name="Wortman J."/>
            <person name="Nusbaum C."/>
            <person name="Birren B."/>
        </authorList>
    </citation>
    <scope>NUCLEOTIDE SEQUENCE [LARGE SCALE GENOMIC DNA]</scope>
    <source>
        <strain evidence="4 5">CBS 27337</strain>
    </source>
</reference>
<evidence type="ECO:0000313" key="5">
    <source>
        <dbReference type="Proteomes" id="UP000054266"/>
    </source>
</evidence>
<dbReference type="EMBL" id="KN846960">
    <property type="protein sequence ID" value="KIW65479.1"/>
    <property type="molecule type" value="Genomic_DNA"/>
</dbReference>
<dbReference type="Gene3D" id="3.40.630.10">
    <property type="entry name" value="Zn peptidases"/>
    <property type="match status" value="1"/>
</dbReference>
<dbReference type="InterPro" id="IPR036264">
    <property type="entry name" value="Bact_exopeptidase_dim_dom"/>
</dbReference>
<evidence type="ECO:0000313" key="4">
    <source>
        <dbReference type="EMBL" id="KIW65479.1"/>
    </source>
</evidence>
<evidence type="ECO:0000259" key="3">
    <source>
        <dbReference type="Pfam" id="PF07687"/>
    </source>
</evidence>
<evidence type="ECO:0000256" key="1">
    <source>
        <dbReference type="ARBA" id="ARBA00006247"/>
    </source>
</evidence>
<gene>
    <name evidence="4" type="ORF">PV04_07736</name>
</gene>
<dbReference type="NCBIfam" id="TIGR01891">
    <property type="entry name" value="amidohydrolases"/>
    <property type="match status" value="1"/>
</dbReference>
<name>A0A0D2G053_9EURO</name>
<sequence>MSSYSTELYPLSTQDLHHSISKSISENEEQLANICKKIHDDPELNYREYHAHDNICDLLEGLGYHVKRHTYGIETSFEVEAGHRGRLVVFNAEYDALPGLGHACGHNLIATSSIAAFIATAEALRKSGREGRVRLLGTPAEEGGGGKVRLIRAGAYEGVDACLMSHPMGCMPSNFDGVSATKSLARRQVNVTFKGQNAHAGLIPWNGKNALDAVVASYVNISLLRQQLPPTARVHGVIRQGGAEPNIIPDSTSLEYFLRDTTFCAVEKLSEKIQACFEAGALATGCGVDCAWRTDNDYKDLCPNHVLAREFTKHMRGFGREYLEDGGDRAMGASTDMGNVTYEVPGFHCAFSVGTDDASVQPHTPAFAAAAGTRLAFERALDCAKGMAATAYDLLTRSDLMEEAWSKFREQMKPGSKL</sequence>